<reference evidence="2 3" key="1">
    <citation type="submission" date="2018-03" db="EMBL/GenBank/DDBJ databases">
        <title>Genomes of Pezizomycetes fungi and the evolution of truffles.</title>
        <authorList>
            <person name="Murat C."/>
            <person name="Payen T."/>
            <person name="Noel B."/>
            <person name="Kuo A."/>
            <person name="Martin F.M."/>
        </authorList>
    </citation>
    <scope>NUCLEOTIDE SEQUENCE [LARGE SCALE GENOMIC DNA]</scope>
    <source>
        <strain evidence="2">091103-1</strain>
    </source>
</reference>
<feature type="region of interest" description="Disordered" evidence="1">
    <location>
        <begin position="395"/>
        <end position="428"/>
    </location>
</feature>
<feature type="region of interest" description="Disordered" evidence="1">
    <location>
        <begin position="273"/>
        <end position="324"/>
    </location>
</feature>
<accession>A0A317SFT9</accession>
<name>A0A317SFT9_9PEZI</name>
<dbReference type="AlphaFoldDB" id="A0A317SFT9"/>
<feature type="compositionally biased region" description="Low complexity" evidence="1">
    <location>
        <begin position="184"/>
        <end position="198"/>
    </location>
</feature>
<dbReference type="EMBL" id="PYWC01000106">
    <property type="protein sequence ID" value="PWW72450.1"/>
    <property type="molecule type" value="Genomic_DNA"/>
</dbReference>
<feature type="region of interest" description="Disordered" evidence="1">
    <location>
        <begin position="1"/>
        <end position="230"/>
    </location>
</feature>
<protein>
    <submittedName>
        <fullName evidence="2">Uncharacterized protein</fullName>
    </submittedName>
</protein>
<comment type="caution">
    <text evidence="2">The sequence shown here is derived from an EMBL/GenBank/DDBJ whole genome shotgun (WGS) entry which is preliminary data.</text>
</comment>
<feature type="compositionally biased region" description="Low complexity" evidence="1">
    <location>
        <begin position="294"/>
        <end position="308"/>
    </location>
</feature>
<feature type="compositionally biased region" description="Polar residues" evidence="1">
    <location>
        <begin position="397"/>
        <end position="421"/>
    </location>
</feature>
<keyword evidence="3" id="KW-1185">Reference proteome</keyword>
<gene>
    <name evidence="2" type="ORF">C7212DRAFT_348175</name>
</gene>
<organism evidence="2 3">
    <name type="scientific">Tuber magnatum</name>
    <name type="common">white Piedmont truffle</name>
    <dbReference type="NCBI Taxonomy" id="42249"/>
    <lineage>
        <taxon>Eukaryota</taxon>
        <taxon>Fungi</taxon>
        <taxon>Dikarya</taxon>
        <taxon>Ascomycota</taxon>
        <taxon>Pezizomycotina</taxon>
        <taxon>Pezizomycetes</taxon>
        <taxon>Pezizales</taxon>
        <taxon>Tuberaceae</taxon>
        <taxon>Tuber</taxon>
    </lineage>
</organism>
<evidence type="ECO:0000313" key="2">
    <source>
        <dbReference type="EMBL" id="PWW72450.1"/>
    </source>
</evidence>
<dbReference type="Proteomes" id="UP000246991">
    <property type="component" value="Unassembled WGS sequence"/>
</dbReference>
<feature type="compositionally biased region" description="Polar residues" evidence="1">
    <location>
        <begin position="276"/>
        <end position="288"/>
    </location>
</feature>
<feature type="compositionally biased region" description="Polar residues" evidence="1">
    <location>
        <begin position="69"/>
        <end position="104"/>
    </location>
</feature>
<evidence type="ECO:0000313" key="3">
    <source>
        <dbReference type="Proteomes" id="UP000246991"/>
    </source>
</evidence>
<evidence type="ECO:0000256" key="1">
    <source>
        <dbReference type="SAM" id="MobiDB-lite"/>
    </source>
</evidence>
<proteinExistence type="predicted"/>
<feature type="compositionally biased region" description="Polar residues" evidence="1">
    <location>
        <begin position="311"/>
        <end position="320"/>
    </location>
</feature>
<sequence>MYKYPFPTTALSNPPPKQGIPTGIQLQDTFPQYLGEPDYESSAPPLTQPVSPTDKPSEYKPSECESNPGPMSSSQIPLPSTFLQCQGDSDSQPMSSPQGISSTDKPSECESNPRPVSPSRIPLPSMPLQCQSDSDFPPMSSPQPVSPTNKPSECVSPTDKPSECERDPGPMSPSWIRLPSTPLQCQSDSDPQPMSSPQGISPTDKSSECESDSGLQDIQGTPPSLHTSIPTPTLFGAGAWSHVLHSYSRSTTLYILSPKFVGGLNLPLALGDPSPVNESSAPPLSQLVSPEDPAPASSSWSRLPSPLLQCQGDSDSQPMSSPHRISLEKPLECESNSGPMSPSLTPLPSTPLQCQCNCDPEARSSLSSLQGPLPAPTRLRIYSWIPEWEFLDDPDLANQSSANESSGDSEPQLVSTSQHSPHSAHFPLGINPEHPGVLHLSCECGYFTTGATVIPSIQASQPNTPDKAAIARAVETILTDMFGALADLDAQVHTLRQLLQGQIFQVSYLSSEV</sequence>
<feature type="compositionally biased region" description="Polar residues" evidence="1">
    <location>
        <begin position="213"/>
        <end position="230"/>
    </location>
</feature>